<dbReference type="Pfam" id="PF02771">
    <property type="entry name" value="Acyl-CoA_dh_N"/>
    <property type="match status" value="1"/>
</dbReference>
<evidence type="ECO:0000256" key="6">
    <source>
        <dbReference type="ARBA" id="ARBA00023002"/>
    </source>
</evidence>
<dbReference type="SUPFAM" id="SSF47203">
    <property type="entry name" value="Acyl-CoA dehydrogenase C-terminal domain-like"/>
    <property type="match status" value="1"/>
</dbReference>
<evidence type="ECO:0000259" key="10">
    <source>
        <dbReference type="Pfam" id="PF02770"/>
    </source>
</evidence>
<evidence type="ECO:0000256" key="4">
    <source>
        <dbReference type="ARBA" id="ARBA00022630"/>
    </source>
</evidence>
<dbReference type="Pfam" id="PF00441">
    <property type="entry name" value="Acyl-CoA_dh_1"/>
    <property type="match status" value="1"/>
</dbReference>
<evidence type="ECO:0000313" key="12">
    <source>
        <dbReference type="EMBL" id="SHX79112.1"/>
    </source>
</evidence>
<comment type="cofactor">
    <cofactor evidence="1 8">
        <name>FAD</name>
        <dbReference type="ChEBI" id="CHEBI:57692"/>
    </cofactor>
</comment>
<protein>
    <submittedName>
        <fullName evidence="12">Acyl-CoA dehydrogenase</fullName>
        <ecNumber evidence="12">1.3.8.3</ecNumber>
    </submittedName>
</protein>
<proteinExistence type="inferred from homology"/>
<dbReference type="SUPFAM" id="SSF56645">
    <property type="entry name" value="Acyl-CoA dehydrogenase NM domain-like"/>
    <property type="match status" value="1"/>
</dbReference>
<dbReference type="FunFam" id="2.40.110.10:FF:000002">
    <property type="entry name" value="Acyl-CoA dehydrogenase fadE12"/>
    <property type="match status" value="1"/>
</dbReference>
<comment type="similarity">
    <text evidence="2 8">Belongs to the acyl-CoA dehydrogenase family.</text>
</comment>
<evidence type="ECO:0000256" key="5">
    <source>
        <dbReference type="ARBA" id="ARBA00022827"/>
    </source>
</evidence>
<evidence type="ECO:0000259" key="11">
    <source>
        <dbReference type="Pfam" id="PF02771"/>
    </source>
</evidence>
<comment type="catalytic activity">
    <reaction evidence="7">
        <text>a 2,3-saturated acyl-CoA + A = a 2,3-dehydroacyl-CoA + AH2</text>
        <dbReference type="Rhea" id="RHEA:48608"/>
        <dbReference type="ChEBI" id="CHEBI:13193"/>
        <dbReference type="ChEBI" id="CHEBI:17499"/>
        <dbReference type="ChEBI" id="CHEBI:60015"/>
        <dbReference type="ChEBI" id="CHEBI:65111"/>
    </reaction>
</comment>
<accession>A0A9Q7SG94</accession>
<organism evidence="12 13">
    <name type="scientific">Mycobacteroides abscessus subsp. bolletii</name>
    <dbReference type="NCBI Taxonomy" id="319705"/>
    <lineage>
        <taxon>Bacteria</taxon>
        <taxon>Bacillati</taxon>
        <taxon>Actinomycetota</taxon>
        <taxon>Actinomycetes</taxon>
        <taxon>Mycobacteriales</taxon>
        <taxon>Mycobacteriaceae</taxon>
        <taxon>Mycobacteroides</taxon>
        <taxon>Mycobacteroides abscessus</taxon>
    </lineage>
</organism>
<dbReference type="InterPro" id="IPR037069">
    <property type="entry name" value="AcylCoA_DH/ox_N_sf"/>
</dbReference>
<dbReference type="GO" id="GO:0033734">
    <property type="term" value="F:(R)-benzylsuccinyl-CoA dehydrogenase activity"/>
    <property type="evidence" value="ECO:0007669"/>
    <property type="project" value="UniProtKB-EC"/>
</dbReference>
<dbReference type="Proteomes" id="UP000185183">
    <property type="component" value="Unassembled WGS sequence"/>
</dbReference>
<evidence type="ECO:0000259" key="9">
    <source>
        <dbReference type="Pfam" id="PF00441"/>
    </source>
</evidence>
<dbReference type="Gene3D" id="2.40.110.10">
    <property type="entry name" value="Butyryl-CoA Dehydrogenase, subunit A, domain 2"/>
    <property type="match status" value="1"/>
</dbReference>
<dbReference type="EC" id="1.3.8.3" evidence="12"/>
<dbReference type="Gene3D" id="1.20.140.10">
    <property type="entry name" value="Butyryl-CoA Dehydrogenase, subunit A, domain 3"/>
    <property type="match status" value="1"/>
</dbReference>
<reference evidence="12 13" key="1">
    <citation type="submission" date="2016-11" db="EMBL/GenBank/DDBJ databases">
        <authorList>
            <consortium name="Pathogen Informatics"/>
        </authorList>
    </citation>
    <scope>NUCLEOTIDE SEQUENCE [LARGE SCALE GENOMIC DNA]</scope>
    <source>
        <strain evidence="12 13">968</strain>
    </source>
</reference>
<dbReference type="PANTHER" id="PTHR48083:SF13">
    <property type="entry name" value="ACYL-COA DEHYDROGENASE FAMILY MEMBER 11"/>
    <property type="match status" value="1"/>
</dbReference>
<evidence type="ECO:0000313" key="13">
    <source>
        <dbReference type="Proteomes" id="UP000185183"/>
    </source>
</evidence>
<evidence type="ECO:0000256" key="8">
    <source>
        <dbReference type="RuleBase" id="RU362125"/>
    </source>
</evidence>
<dbReference type="GO" id="GO:0003995">
    <property type="term" value="F:acyl-CoA dehydrogenase activity"/>
    <property type="evidence" value="ECO:0007669"/>
    <property type="project" value="TreeGrafter"/>
</dbReference>
<dbReference type="InterPro" id="IPR050741">
    <property type="entry name" value="Acyl-CoA_dehydrogenase"/>
</dbReference>
<dbReference type="InterPro" id="IPR013786">
    <property type="entry name" value="AcylCoA_DH/ox_N"/>
</dbReference>
<feature type="domain" description="Acyl-CoA dehydrogenase/oxidase C-terminal" evidence="9">
    <location>
        <begin position="310"/>
        <end position="458"/>
    </location>
</feature>
<keyword evidence="5 8" id="KW-0274">FAD</keyword>
<dbReference type="InterPro" id="IPR009100">
    <property type="entry name" value="AcylCoA_DH/oxidase_NM_dom_sf"/>
</dbReference>
<dbReference type="GO" id="GO:0050660">
    <property type="term" value="F:flavin adenine dinucleotide binding"/>
    <property type="evidence" value="ECO:0007669"/>
    <property type="project" value="InterPro"/>
</dbReference>
<keyword evidence="6 8" id="KW-0560">Oxidoreductase</keyword>
<evidence type="ECO:0000256" key="7">
    <source>
        <dbReference type="ARBA" id="ARBA00052546"/>
    </source>
</evidence>
<dbReference type="Pfam" id="PF02770">
    <property type="entry name" value="Acyl-CoA_dh_M"/>
    <property type="match status" value="1"/>
</dbReference>
<evidence type="ECO:0000256" key="3">
    <source>
        <dbReference type="ARBA" id="ARBA00011738"/>
    </source>
</evidence>
<keyword evidence="4 8" id="KW-0285">Flavoprotein</keyword>
<sequence length="467" mass="49954">MLSRTWGSATPGGGRSTYRVEGWADRHDAEHQQAHAALADAAKSVTCGTGASSIGQMDFAPSARAAELIAAVREFIDAEVMPVERAVLAHHDELLGARAGTTAELWRVPPELEALKAKARAAGLWNLFLPDPELGGGLSNSEYAPLAEQMGRSLFAPTVFNCNAPDSGNMEVLHRYGSQEQKEVWLEPLLEGDIRSAFCMTEPDVASSDATNMAATAVVEGDEVVINGRKWWSTGVGHPDCKVIIFMGLTDPNAHRYARHSMVLVPMDTPGITVERMLPTMGFYDEPGGHGVVSFDNVRLPADAFIAGPGKGFEIAQGRLGPGRVHHAMRLIGLAEVALEHACRRGLDRTAFGKPLVNLGGNRERIADARIAINQTRLLVLHAAWLLDTVGIMGALSAVSEIKVAAPNMAQQVIDMAIQIHGGGGLSNDFPLAAAWVNARALRLADGPDEVHRGVVARIELAKYAND</sequence>
<dbReference type="GO" id="GO:0005737">
    <property type="term" value="C:cytoplasm"/>
    <property type="evidence" value="ECO:0007669"/>
    <property type="project" value="TreeGrafter"/>
</dbReference>
<dbReference type="GO" id="GO:0033539">
    <property type="term" value="P:fatty acid beta-oxidation using acyl-CoA dehydrogenase"/>
    <property type="evidence" value="ECO:0007669"/>
    <property type="project" value="TreeGrafter"/>
</dbReference>
<evidence type="ECO:0000256" key="1">
    <source>
        <dbReference type="ARBA" id="ARBA00001974"/>
    </source>
</evidence>
<dbReference type="EMBL" id="FSFA01000005">
    <property type="protein sequence ID" value="SHX79112.1"/>
    <property type="molecule type" value="Genomic_DNA"/>
</dbReference>
<dbReference type="Gene3D" id="1.10.540.10">
    <property type="entry name" value="Acyl-CoA dehydrogenase/oxidase, N-terminal domain"/>
    <property type="match status" value="1"/>
</dbReference>
<feature type="domain" description="Acyl-CoA oxidase/dehydrogenase middle" evidence="10">
    <location>
        <begin position="197"/>
        <end position="298"/>
    </location>
</feature>
<comment type="subunit">
    <text evidence="3">Homodimer.</text>
</comment>
<dbReference type="AlphaFoldDB" id="A0A9Q7SG94"/>
<dbReference type="InterPro" id="IPR036250">
    <property type="entry name" value="AcylCo_DH-like_C"/>
</dbReference>
<comment type="caution">
    <text evidence="12">The sequence shown here is derived from an EMBL/GenBank/DDBJ whole genome shotgun (WGS) entry which is preliminary data.</text>
</comment>
<dbReference type="InterPro" id="IPR009075">
    <property type="entry name" value="AcylCo_DH/oxidase_C"/>
</dbReference>
<name>A0A9Q7SG94_9MYCO</name>
<evidence type="ECO:0000256" key="2">
    <source>
        <dbReference type="ARBA" id="ARBA00009347"/>
    </source>
</evidence>
<dbReference type="InterPro" id="IPR006091">
    <property type="entry name" value="Acyl-CoA_Oxase/DH_mid-dom"/>
</dbReference>
<dbReference type="InterPro" id="IPR046373">
    <property type="entry name" value="Acyl-CoA_Oxase/DH_mid-dom_sf"/>
</dbReference>
<gene>
    <name evidence="12" type="primary">bbsG_3</name>
    <name evidence="12" type="ORF">SAMEA2275694_03826</name>
</gene>
<feature type="domain" description="Acyl-CoA dehydrogenase/oxidase N-terminal" evidence="11">
    <location>
        <begin position="67"/>
        <end position="193"/>
    </location>
</feature>
<dbReference type="PANTHER" id="PTHR48083">
    <property type="entry name" value="MEDIUM-CHAIN SPECIFIC ACYL-COA DEHYDROGENASE, MITOCHONDRIAL-RELATED"/>
    <property type="match status" value="1"/>
</dbReference>